<protein>
    <recommendedName>
        <fullName evidence="3">D-isomer specific 2-hydroxyacid dehydrogenase NAD-binding domain-containing protein</fullName>
    </recommendedName>
</protein>
<dbReference type="Pfam" id="PF02826">
    <property type="entry name" value="2-Hacid_dh_C"/>
    <property type="match status" value="1"/>
</dbReference>
<evidence type="ECO:0000256" key="2">
    <source>
        <dbReference type="ARBA" id="ARBA00023027"/>
    </source>
</evidence>
<comment type="caution">
    <text evidence="4">The sequence shown here is derived from an EMBL/GenBank/DDBJ whole genome shotgun (WGS) entry which is preliminary data.</text>
</comment>
<dbReference type="GO" id="GO:0051287">
    <property type="term" value="F:NAD binding"/>
    <property type="evidence" value="ECO:0007669"/>
    <property type="project" value="InterPro"/>
</dbReference>
<accession>A0A261RVR2</accession>
<dbReference type="RefSeq" id="WP_094828605.1">
    <property type="nucleotide sequence ID" value="NZ_NEVL01000006.1"/>
</dbReference>
<evidence type="ECO:0000259" key="3">
    <source>
        <dbReference type="Pfam" id="PF02826"/>
    </source>
</evidence>
<evidence type="ECO:0000256" key="1">
    <source>
        <dbReference type="ARBA" id="ARBA00023002"/>
    </source>
</evidence>
<name>A0A261RVR2_9BORD</name>
<dbReference type="GO" id="GO:0030267">
    <property type="term" value="F:glyoxylate reductase (NADPH) activity"/>
    <property type="evidence" value="ECO:0007669"/>
    <property type="project" value="TreeGrafter"/>
</dbReference>
<keyword evidence="2" id="KW-0520">NAD</keyword>
<dbReference type="OrthoDB" id="9805416at2"/>
<dbReference type="Gene3D" id="3.40.50.720">
    <property type="entry name" value="NAD(P)-binding Rossmann-like Domain"/>
    <property type="match status" value="2"/>
</dbReference>
<dbReference type="PANTHER" id="PTHR10996">
    <property type="entry name" value="2-HYDROXYACID DEHYDROGENASE-RELATED"/>
    <property type="match status" value="1"/>
</dbReference>
<dbReference type="EMBL" id="NEVL01000006">
    <property type="protein sequence ID" value="OZI28680.1"/>
    <property type="molecule type" value="Genomic_DNA"/>
</dbReference>
<organism evidence="4 5">
    <name type="scientific">Bordetella genomosp. 1</name>
    <dbReference type="NCBI Taxonomy" id="1395607"/>
    <lineage>
        <taxon>Bacteria</taxon>
        <taxon>Pseudomonadati</taxon>
        <taxon>Pseudomonadota</taxon>
        <taxon>Betaproteobacteria</taxon>
        <taxon>Burkholderiales</taxon>
        <taxon>Alcaligenaceae</taxon>
        <taxon>Bordetella</taxon>
    </lineage>
</organism>
<dbReference type="InterPro" id="IPR050223">
    <property type="entry name" value="D-isomer_2-hydroxyacid_DH"/>
</dbReference>
<sequence length="319" mass="33839">MQILVAGLHAPNAPRLAALLGPDFAVHAAKTLAAEGPIDADVLITNRLSASEAARFGGRLVHVPGAGTDAIALDALPSCAAVCNVHGHEIPIAEYVVHALLEHCLQPWRLPARLDAQAWPAIYADRPYHTEAHGRTVAILGYGHIGEEIARRVRALGMRVIAVTRSGKVDAATAPDEVVTAAELERVLPRCLALVLCCPLTDATRGRVGRDALAALGPEGLLVNVARAEVADEQALYDCLRDGTLGRAVLDVWYRYPAAGETEVTPARLPLHALPNVRATPHVSALTPGLLERRYAFMADNIRALAAGRALAGVVRPPR</sequence>
<dbReference type="GO" id="GO:0005829">
    <property type="term" value="C:cytosol"/>
    <property type="evidence" value="ECO:0007669"/>
    <property type="project" value="TreeGrafter"/>
</dbReference>
<dbReference type="InterPro" id="IPR006140">
    <property type="entry name" value="D-isomer_DH_NAD-bd"/>
</dbReference>
<proteinExistence type="predicted"/>
<dbReference type="InterPro" id="IPR036291">
    <property type="entry name" value="NAD(P)-bd_dom_sf"/>
</dbReference>
<feature type="domain" description="D-isomer specific 2-hydroxyacid dehydrogenase NAD-binding" evidence="3">
    <location>
        <begin position="110"/>
        <end position="284"/>
    </location>
</feature>
<dbReference type="GO" id="GO:0016618">
    <property type="term" value="F:hydroxypyruvate reductase [NAD(P)H] activity"/>
    <property type="evidence" value="ECO:0007669"/>
    <property type="project" value="TreeGrafter"/>
</dbReference>
<dbReference type="SUPFAM" id="SSF51735">
    <property type="entry name" value="NAD(P)-binding Rossmann-fold domains"/>
    <property type="match status" value="1"/>
</dbReference>
<keyword evidence="1" id="KW-0560">Oxidoreductase</keyword>
<reference evidence="4 5" key="1">
    <citation type="submission" date="2017-05" db="EMBL/GenBank/DDBJ databases">
        <title>Complete and WGS of Bordetella genogroups.</title>
        <authorList>
            <person name="Spilker T."/>
            <person name="LiPuma J."/>
        </authorList>
    </citation>
    <scope>NUCLEOTIDE SEQUENCE [LARGE SCALE GENOMIC DNA]</scope>
    <source>
        <strain evidence="4 5">AU17610</strain>
    </source>
</reference>
<evidence type="ECO:0000313" key="5">
    <source>
        <dbReference type="Proteomes" id="UP000217005"/>
    </source>
</evidence>
<gene>
    <name evidence="4" type="ORF">CEG14_22275</name>
</gene>
<dbReference type="AlphaFoldDB" id="A0A261RVR2"/>
<dbReference type="CDD" id="cd12165">
    <property type="entry name" value="2-Hacid_dh_6"/>
    <property type="match status" value="1"/>
</dbReference>
<evidence type="ECO:0000313" key="4">
    <source>
        <dbReference type="EMBL" id="OZI28680.1"/>
    </source>
</evidence>
<dbReference type="Proteomes" id="UP000217005">
    <property type="component" value="Unassembled WGS sequence"/>
</dbReference>
<dbReference type="PANTHER" id="PTHR10996:SF178">
    <property type="entry name" value="2-HYDROXYACID DEHYDROGENASE YGL185C-RELATED"/>
    <property type="match status" value="1"/>
</dbReference>